<feature type="transmembrane region" description="Helical" evidence="2">
    <location>
        <begin position="395"/>
        <end position="419"/>
    </location>
</feature>
<protein>
    <submittedName>
        <fullName evidence="3">Uncharacterized protein</fullName>
    </submittedName>
</protein>
<feature type="transmembrane region" description="Helical" evidence="2">
    <location>
        <begin position="355"/>
        <end position="375"/>
    </location>
</feature>
<sequence>MTSGHPSSSISPSSHFAGTMPTVSPQSFILICVPTLVHLWSHTTMYLPLYLDVPASPLLDPSSDLLPQSITANISQASLVDLAQIVASLEDEVALAFAFEEYYLKDTIIRMGILTMFFGLSTVIAAVAVYILFSKGVRRKRATLMLTAALLIMWLSTVAYWIATVVAAAKTYVSVQNLTVQILSRATHIRICLHSISGSDVAVSDCYLDAATESPDLEASNILGCTYTVALMVNVIIADSIVWWRAWVLWPRSRVIHWVCVLMILLTSVFGAMDTVKWCDFGLRISWAKDVMGYISVGGGTVTGDLWDVITALSSLLTNAVATTLIAFRAWQHRRVIVLYLKGQSSARTQVERTFALLIESGIIYCALSVVVVVYEFSYILPGPLNRSSFAVDIYYINQGCAVPVVGMYPTLIIIVCAVDRSLYEKSAEGELGSDAPMEFNRDLSSRRRGTLSEILSGSSVYAAQEEVRPRDEVADMEDMEEMGLSTSVD</sequence>
<evidence type="ECO:0000256" key="1">
    <source>
        <dbReference type="SAM" id="MobiDB-lite"/>
    </source>
</evidence>
<dbReference type="EMBL" id="ML211136">
    <property type="protein sequence ID" value="TFK87850.1"/>
    <property type="molecule type" value="Genomic_DNA"/>
</dbReference>
<feature type="transmembrane region" description="Helical" evidence="2">
    <location>
        <begin position="108"/>
        <end position="133"/>
    </location>
</feature>
<reference evidence="3 4" key="1">
    <citation type="journal article" date="2019" name="Nat. Ecol. Evol.">
        <title>Megaphylogeny resolves global patterns of mushroom evolution.</title>
        <authorList>
            <person name="Varga T."/>
            <person name="Krizsan K."/>
            <person name="Foldi C."/>
            <person name="Dima B."/>
            <person name="Sanchez-Garcia M."/>
            <person name="Sanchez-Ramirez S."/>
            <person name="Szollosi G.J."/>
            <person name="Szarkandi J.G."/>
            <person name="Papp V."/>
            <person name="Albert L."/>
            <person name="Andreopoulos W."/>
            <person name="Angelini C."/>
            <person name="Antonin V."/>
            <person name="Barry K.W."/>
            <person name="Bougher N.L."/>
            <person name="Buchanan P."/>
            <person name="Buyck B."/>
            <person name="Bense V."/>
            <person name="Catcheside P."/>
            <person name="Chovatia M."/>
            <person name="Cooper J."/>
            <person name="Damon W."/>
            <person name="Desjardin D."/>
            <person name="Finy P."/>
            <person name="Geml J."/>
            <person name="Haridas S."/>
            <person name="Hughes K."/>
            <person name="Justo A."/>
            <person name="Karasinski D."/>
            <person name="Kautmanova I."/>
            <person name="Kiss B."/>
            <person name="Kocsube S."/>
            <person name="Kotiranta H."/>
            <person name="LaButti K.M."/>
            <person name="Lechner B.E."/>
            <person name="Liimatainen K."/>
            <person name="Lipzen A."/>
            <person name="Lukacs Z."/>
            <person name="Mihaltcheva S."/>
            <person name="Morgado L.N."/>
            <person name="Niskanen T."/>
            <person name="Noordeloos M.E."/>
            <person name="Ohm R.A."/>
            <person name="Ortiz-Santana B."/>
            <person name="Ovrebo C."/>
            <person name="Racz N."/>
            <person name="Riley R."/>
            <person name="Savchenko A."/>
            <person name="Shiryaev A."/>
            <person name="Soop K."/>
            <person name="Spirin V."/>
            <person name="Szebenyi C."/>
            <person name="Tomsovsky M."/>
            <person name="Tulloss R.E."/>
            <person name="Uehling J."/>
            <person name="Grigoriev I.V."/>
            <person name="Vagvolgyi C."/>
            <person name="Papp T."/>
            <person name="Martin F.M."/>
            <person name="Miettinen O."/>
            <person name="Hibbett D.S."/>
            <person name="Nagy L.G."/>
        </authorList>
    </citation>
    <scope>NUCLEOTIDE SEQUENCE [LARGE SCALE GENOMIC DNA]</scope>
    <source>
        <strain evidence="3 4">HHB13444</strain>
    </source>
</reference>
<feature type="transmembrane region" description="Helical" evidence="2">
    <location>
        <begin position="309"/>
        <end position="328"/>
    </location>
</feature>
<organism evidence="3 4">
    <name type="scientific">Polyporus arcularius HHB13444</name>
    <dbReference type="NCBI Taxonomy" id="1314778"/>
    <lineage>
        <taxon>Eukaryota</taxon>
        <taxon>Fungi</taxon>
        <taxon>Dikarya</taxon>
        <taxon>Basidiomycota</taxon>
        <taxon>Agaricomycotina</taxon>
        <taxon>Agaricomycetes</taxon>
        <taxon>Polyporales</taxon>
        <taxon>Polyporaceae</taxon>
        <taxon>Polyporus</taxon>
    </lineage>
</organism>
<feature type="transmembrane region" description="Helical" evidence="2">
    <location>
        <begin position="255"/>
        <end position="273"/>
    </location>
</feature>
<feature type="transmembrane region" description="Helical" evidence="2">
    <location>
        <begin position="221"/>
        <end position="243"/>
    </location>
</feature>
<accession>A0A5C3PHX5</accession>
<evidence type="ECO:0000313" key="3">
    <source>
        <dbReference type="EMBL" id="TFK87850.1"/>
    </source>
</evidence>
<keyword evidence="2" id="KW-1133">Transmembrane helix</keyword>
<proteinExistence type="predicted"/>
<evidence type="ECO:0000313" key="4">
    <source>
        <dbReference type="Proteomes" id="UP000308197"/>
    </source>
</evidence>
<feature type="transmembrane region" description="Helical" evidence="2">
    <location>
        <begin position="145"/>
        <end position="169"/>
    </location>
</feature>
<evidence type="ECO:0000256" key="2">
    <source>
        <dbReference type="SAM" id="Phobius"/>
    </source>
</evidence>
<gene>
    <name evidence="3" type="ORF">K466DRAFT_662734</name>
</gene>
<keyword evidence="4" id="KW-1185">Reference proteome</keyword>
<keyword evidence="2" id="KW-0812">Transmembrane</keyword>
<dbReference type="Proteomes" id="UP000308197">
    <property type="component" value="Unassembled WGS sequence"/>
</dbReference>
<name>A0A5C3PHX5_9APHY</name>
<feature type="region of interest" description="Disordered" evidence="1">
    <location>
        <begin position="467"/>
        <end position="490"/>
    </location>
</feature>
<keyword evidence="2" id="KW-0472">Membrane</keyword>
<feature type="non-terminal residue" evidence="3">
    <location>
        <position position="490"/>
    </location>
</feature>
<dbReference type="AlphaFoldDB" id="A0A5C3PHX5"/>
<dbReference type="InParanoid" id="A0A5C3PHX5"/>